<dbReference type="RefSeq" id="WP_131608109.1">
    <property type="nucleotide sequence ID" value="NZ_SJSM01000003.1"/>
</dbReference>
<dbReference type="Pfam" id="PF02630">
    <property type="entry name" value="SCO1-SenC"/>
    <property type="match status" value="1"/>
</dbReference>
<keyword evidence="4" id="KW-1185">Reference proteome</keyword>
<keyword evidence="2" id="KW-1133">Transmembrane helix</keyword>
<organism evidence="3 4">
    <name type="scientific">Pedobacter hiemivivus</name>
    <dbReference type="NCBI Taxonomy" id="2530454"/>
    <lineage>
        <taxon>Bacteria</taxon>
        <taxon>Pseudomonadati</taxon>
        <taxon>Bacteroidota</taxon>
        <taxon>Sphingobacteriia</taxon>
        <taxon>Sphingobacteriales</taxon>
        <taxon>Sphingobacteriaceae</taxon>
        <taxon>Pedobacter</taxon>
    </lineage>
</organism>
<keyword evidence="2" id="KW-0472">Membrane</keyword>
<evidence type="ECO:0000313" key="3">
    <source>
        <dbReference type="EMBL" id="TCC97751.1"/>
    </source>
</evidence>
<name>A0A4R0NBQ7_9SPHI</name>
<gene>
    <name evidence="3" type="ORF">EZ444_07520</name>
</gene>
<dbReference type="OrthoDB" id="9811998at2"/>
<evidence type="ECO:0000256" key="1">
    <source>
        <dbReference type="ARBA" id="ARBA00010996"/>
    </source>
</evidence>
<dbReference type="SUPFAM" id="SSF52833">
    <property type="entry name" value="Thioredoxin-like"/>
    <property type="match status" value="1"/>
</dbReference>
<accession>A0A4R0NBQ7</accession>
<dbReference type="Proteomes" id="UP000291117">
    <property type="component" value="Unassembled WGS sequence"/>
</dbReference>
<evidence type="ECO:0000256" key="2">
    <source>
        <dbReference type="SAM" id="Phobius"/>
    </source>
</evidence>
<dbReference type="PANTHER" id="PTHR12151">
    <property type="entry name" value="ELECTRON TRANSPORT PROTIN SCO1/SENC FAMILY MEMBER"/>
    <property type="match status" value="1"/>
</dbReference>
<feature type="transmembrane region" description="Helical" evidence="2">
    <location>
        <begin position="9"/>
        <end position="26"/>
    </location>
</feature>
<reference evidence="3 4" key="1">
    <citation type="submission" date="2019-02" db="EMBL/GenBank/DDBJ databases">
        <title>Pedobacter sp. RP-3-8 sp. nov., isolated from Arctic soil.</title>
        <authorList>
            <person name="Dahal R.H."/>
        </authorList>
    </citation>
    <scope>NUCLEOTIDE SEQUENCE [LARGE SCALE GENOMIC DNA]</scope>
    <source>
        <strain evidence="3 4">RP-3-8</strain>
    </source>
</reference>
<dbReference type="AlphaFoldDB" id="A0A4R0NBQ7"/>
<dbReference type="InterPro" id="IPR003782">
    <property type="entry name" value="SCO1/SenC"/>
</dbReference>
<protein>
    <submittedName>
        <fullName evidence="3">SCO family protein</fullName>
    </submittedName>
</protein>
<dbReference type="InterPro" id="IPR036249">
    <property type="entry name" value="Thioredoxin-like_sf"/>
</dbReference>
<dbReference type="EMBL" id="SJSM01000003">
    <property type="protein sequence ID" value="TCC97751.1"/>
    <property type="molecule type" value="Genomic_DNA"/>
</dbReference>
<comment type="caution">
    <text evidence="3">The sequence shown here is derived from an EMBL/GenBank/DDBJ whole genome shotgun (WGS) entry which is preliminary data.</text>
</comment>
<dbReference type="Gene3D" id="3.40.30.10">
    <property type="entry name" value="Glutaredoxin"/>
    <property type="match status" value="1"/>
</dbReference>
<dbReference type="CDD" id="cd02968">
    <property type="entry name" value="SCO"/>
    <property type="match status" value="1"/>
</dbReference>
<evidence type="ECO:0000313" key="4">
    <source>
        <dbReference type="Proteomes" id="UP000291117"/>
    </source>
</evidence>
<sequence>MKGTSIKKVLILVTILAVPGFLYYLLQEQGKNRYKPLPFFGPKKVATTFHSVRGKQIPDTIYHQLGDFKLIDQAGDTVTNKHYDGKILVVNLFYTQGNTTSVDIANKAMQSFEYTYRPNKKVNLISLSIDPVYDTPARLKPYAEQLLAKPGKWDLLTGDSTQIYNLINKGLSVDAHHEIINGDKKFVYSNMFVLLDYKHRIRGYYEATSKEDLNKLDDEIKVLIIEELRNNNDGR</sequence>
<proteinExistence type="inferred from homology"/>
<keyword evidence="2" id="KW-0812">Transmembrane</keyword>
<comment type="similarity">
    <text evidence="1">Belongs to the SCO1/2 family.</text>
</comment>
<dbReference type="PANTHER" id="PTHR12151:SF25">
    <property type="entry name" value="LINALOOL DEHYDRATASE_ISOMERASE DOMAIN-CONTAINING PROTEIN"/>
    <property type="match status" value="1"/>
</dbReference>